<gene>
    <name evidence="3" type="primary">pkn1_10</name>
    <name evidence="3" type="ORF">AW09_004030</name>
</gene>
<dbReference type="Pfam" id="PF03781">
    <property type="entry name" value="FGE-sulfatase"/>
    <property type="match status" value="1"/>
</dbReference>
<keyword evidence="1" id="KW-0472">Membrane</keyword>
<dbReference type="PANTHER" id="PTHR23150:SF19">
    <property type="entry name" value="FORMYLGLYCINE-GENERATING ENZYME"/>
    <property type="match status" value="1"/>
</dbReference>
<evidence type="ECO:0000256" key="1">
    <source>
        <dbReference type="SAM" id="Phobius"/>
    </source>
</evidence>
<evidence type="ECO:0000259" key="2">
    <source>
        <dbReference type="Pfam" id="PF03781"/>
    </source>
</evidence>
<evidence type="ECO:0000313" key="3">
    <source>
        <dbReference type="EMBL" id="KFB70855.1"/>
    </source>
</evidence>
<dbReference type="PANTHER" id="PTHR23150">
    <property type="entry name" value="SULFATASE MODIFYING FACTOR 1, 2"/>
    <property type="match status" value="1"/>
</dbReference>
<dbReference type="EC" id="2.7.11.1" evidence="3"/>
<feature type="domain" description="Sulfatase-modifying factor enzyme-like" evidence="2">
    <location>
        <begin position="114"/>
        <end position="347"/>
    </location>
</feature>
<keyword evidence="3" id="KW-0808">Transferase</keyword>
<dbReference type="SUPFAM" id="SSF56436">
    <property type="entry name" value="C-type lectin-like"/>
    <property type="match status" value="1"/>
</dbReference>
<dbReference type="InterPro" id="IPR042095">
    <property type="entry name" value="SUMF_sf"/>
</dbReference>
<dbReference type="Proteomes" id="UP000020077">
    <property type="component" value="Unassembled WGS sequence"/>
</dbReference>
<organism evidence="3 4">
    <name type="scientific">Candidatus Accumulibacter phosphatis</name>
    <dbReference type="NCBI Taxonomy" id="327160"/>
    <lineage>
        <taxon>Bacteria</taxon>
        <taxon>Pseudomonadati</taxon>
        <taxon>Pseudomonadota</taxon>
        <taxon>Betaproteobacteria</taxon>
        <taxon>Candidatus Accumulibacter</taxon>
    </lineage>
</organism>
<proteinExistence type="predicted"/>
<dbReference type="GO" id="GO:0120147">
    <property type="term" value="F:formylglycine-generating oxidase activity"/>
    <property type="evidence" value="ECO:0007669"/>
    <property type="project" value="TreeGrafter"/>
</dbReference>
<dbReference type="EMBL" id="JDVG02000635">
    <property type="protein sequence ID" value="KFB70855.1"/>
    <property type="molecule type" value="Genomic_DNA"/>
</dbReference>
<dbReference type="InterPro" id="IPR005532">
    <property type="entry name" value="SUMF_dom"/>
</dbReference>
<sequence>MSSGKPVATAAFQSLLRRLDYLPGGLGMALGLGAGALLGGGVALASPLVAVGGFVALLGLAVALAFSGEPITVIDSPAEPEGGRGVGEAPNAPPAAPAMEAIPVLAPPIAGEVAMVSIPGGTFLMGSPDDEAGRGNDEGPVHEQRIAAFECMPHPVTRRLYREWMGKDPGWPEGEADERPVNNVSWYDALAFCNELSKRAGLAPCYRLDAPSRAEWDQAANGYRLPTEAEWEYACRAGSRTRYSFGDDQRQLAEHAWYADNSGNVPHPVGQKEPNRWGLHDMHGNVWEWCWSDYEPYPSKAGDRPIGATRVLRGGSFGNPAVFLRSAYRVRFRPENRGQGIGFRCVRGPRRQP</sequence>
<dbReference type="InterPro" id="IPR051043">
    <property type="entry name" value="Sulfatase_Mod_Factor_Kinase"/>
</dbReference>
<comment type="caution">
    <text evidence="3">The sequence shown here is derived from an EMBL/GenBank/DDBJ whole genome shotgun (WGS) entry which is preliminary data.</text>
</comment>
<protein>
    <submittedName>
        <fullName evidence="3">Serine/threonine-protein kinase pkn1</fullName>
        <ecNumber evidence="3">2.7.11.1</ecNumber>
    </submittedName>
</protein>
<keyword evidence="1" id="KW-1133">Transmembrane helix</keyword>
<dbReference type="AlphaFoldDB" id="A0A080LTD7"/>
<dbReference type="GO" id="GO:0004674">
    <property type="term" value="F:protein serine/threonine kinase activity"/>
    <property type="evidence" value="ECO:0007669"/>
    <property type="project" value="UniProtKB-EC"/>
</dbReference>
<keyword evidence="1" id="KW-0812">Transmembrane</keyword>
<feature type="transmembrane region" description="Helical" evidence="1">
    <location>
        <begin position="48"/>
        <end position="66"/>
    </location>
</feature>
<dbReference type="InterPro" id="IPR016187">
    <property type="entry name" value="CTDL_fold"/>
</dbReference>
<evidence type="ECO:0000313" key="4">
    <source>
        <dbReference type="Proteomes" id="UP000020077"/>
    </source>
</evidence>
<dbReference type="Gene3D" id="3.90.1580.10">
    <property type="entry name" value="paralog of FGE (formylglycine-generating enzyme)"/>
    <property type="match status" value="1"/>
</dbReference>
<name>A0A080LTD7_9PROT</name>
<accession>A0A080LTD7</accession>
<keyword evidence="3" id="KW-0418">Kinase</keyword>
<feature type="transmembrane region" description="Helical" evidence="1">
    <location>
        <begin position="21"/>
        <end position="42"/>
    </location>
</feature>
<reference evidence="3 4" key="1">
    <citation type="submission" date="2014-02" db="EMBL/GenBank/DDBJ databases">
        <title>Expanding our view of genomic diversity in Candidatus Accumulibacter clades.</title>
        <authorList>
            <person name="Skennerton C.T."/>
            <person name="Barr J.J."/>
            <person name="Slater F.R."/>
            <person name="Bond P.L."/>
            <person name="Tyson G.W."/>
        </authorList>
    </citation>
    <scope>NUCLEOTIDE SEQUENCE [LARGE SCALE GENOMIC DNA]</scope>
    <source>
        <strain evidence="4">BA-91</strain>
    </source>
</reference>